<evidence type="ECO:0000256" key="9">
    <source>
        <dbReference type="ARBA" id="ARBA00023163"/>
    </source>
</evidence>
<organism evidence="17 18">
    <name type="scientific">Huso huso</name>
    <name type="common">Beluga</name>
    <name type="synonym">Acipenser huso</name>
    <dbReference type="NCBI Taxonomy" id="61971"/>
    <lineage>
        <taxon>Eukaryota</taxon>
        <taxon>Metazoa</taxon>
        <taxon>Chordata</taxon>
        <taxon>Craniata</taxon>
        <taxon>Vertebrata</taxon>
        <taxon>Euteleostomi</taxon>
        <taxon>Actinopterygii</taxon>
        <taxon>Chondrostei</taxon>
        <taxon>Acipenseriformes</taxon>
        <taxon>Acipenseridae</taxon>
        <taxon>Huso</taxon>
    </lineage>
</organism>
<evidence type="ECO:0000256" key="4">
    <source>
        <dbReference type="ARBA" id="ARBA00022737"/>
    </source>
</evidence>
<dbReference type="SUPFAM" id="SSF57783">
    <property type="entry name" value="Zinc beta-ribbon"/>
    <property type="match status" value="1"/>
</dbReference>
<keyword evidence="9" id="KW-0804">Transcription</keyword>
<dbReference type="InterPro" id="IPR054078">
    <property type="entry name" value="BRF2-like_C"/>
</dbReference>
<dbReference type="SUPFAM" id="SSF47954">
    <property type="entry name" value="Cyclin-like"/>
    <property type="match status" value="1"/>
</dbReference>
<dbReference type="PANTHER" id="PTHR11618:SF5">
    <property type="entry name" value="TRANSCRIPTION FACTOR IIIB 50 KDA SUBUNIT"/>
    <property type="match status" value="1"/>
</dbReference>
<dbReference type="Gene3D" id="1.10.472.10">
    <property type="entry name" value="Cyclin-like"/>
    <property type="match status" value="2"/>
</dbReference>
<feature type="compositionally biased region" description="Basic and acidic residues" evidence="15">
    <location>
        <begin position="555"/>
        <end position="566"/>
    </location>
</feature>
<name>A0ABR0Y779_HUSHU</name>
<dbReference type="PANTHER" id="PTHR11618">
    <property type="entry name" value="TRANSCRIPTION INITIATION FACTOR IIB-RELATED"/>
    <property type="match status" value="1"/>
</dbReference>
<evidence type="ECO:0000256" key="14">
    <source>
        <dbReference type="PROSITE-ProRule" id="PRU00469"/>
    </source>
</evidence>
<dbReference type="PROSITE" id="PS51134">
    <property type="entry name" value="ZF_TFIIB"/>
    <property type="match status" value="1"/>
</dbReference>
<accession>A0ABR0Y779</accession>
<dbReference type="InterPro" id="IPR013137">
    <property type="entry name" value="Znf_TFIIB"/>
</dbReference>
<evidence type="ECO:0000256" key="3">
    <source>
        <dbReference type="ARBA" id="ARBA00022723"/>
    </source>
</evidence>
<protein>
    <recommendedName>
        <fullName evidence="11">Transcription factor IIIB 50 kDa subunit</fullName>
    </recommendedName>
    <alternativeName>
        <fullName evidence="12">B-related factor 2</fullName>
    </alternativeName>
</protein>
<evidence type="ECO:0000256" key="5">
    <source>
        <dbReference type="ARBA" id="ARBA00022771"/>
    </source>
</evidence>
<evidence type="ECO:0000313" key="18">
    <source>
        <dbReference type="Proteomes" id="UP001369086"/>
    </source>
</evidence>
<evidence type="ECO:0000259" key="16">
    <source>
        <dbReference type="PROSITE" id="PS51134"/>
    </source>
</evidence>
<dbReference type="Pfam" id="PF21886">
    <property type="entry name" value="BRF2-like_C_cyclin_rpt"/>
    <property type="match status" value="1"/>
</dbReference>
<keyword evidence="3" id="KW-0479">Metal-binding</keyword>
<dbReference type="Pfam" id="PF08271">
    <property type="entry name" value="Zn_Ribbon_TF"/>
    <property type="match status" value="1"/>
</dbReference>
<feature type="domain" description="TFIIB-type" evidence="16">
    <location>
        <begin position="70"/>
        <end position="103"/>
    </location>
</feature>
<evidence type="ECO:0000256" key="1">
    <source>
        <dbReference type="ARBA" id="ARBA00004123"/>
    </source>
</evidence>
<comment type="subcellular location">
    <subcellularLocation>
        <location evidence="1">Nucleus</location>
    </subcellularLocation>
</comment>
<keyword evidence="7" id="KW-0805">Transcription regulation</keyword>
<evidence type="ECO:0000256" key="12">
    <source>
        <dbReference type="ARBA" id="ARBA00042630"/>
    </source>
</evidence>
<dbReference type="InterPro" id="IPR000812">
    <property type="entry name" value="TFIIB"/>
</dbReference>
<evidence type="ECO:0000256" key="2">
    <source>
        <dbReference type="ARBA" id="ARBA00010857"/>
    </source>
</evidence>
<feature type="compositionally biased region" description="Acidic residues" evidence="15">
    <location>
        <begin position="567"/>
        <end position="576"/>
    </location>
</feature>
<keyword evidence="6" id="KW-0862">Zinc</keyword>
<reference evidence="17 18" key="1">
    <citation type="submission" date="2021-05" db="EMBL/GenBank/DDBJ databases">
        <authorList>
            <person name="Zahm M."/>
            <person name="Klopp C."/>
            <person name="Cabau C."/>
            <person name="Kuhl H."/>
            <person name="Suciu R."/>
            <person name="Ciorpac M."/>
            <person name="Holostenco D."/>
            <person name="Gessner J."/>
            <person name="Wuertz S."/>
            <person name="Hohne C."/>
            <person name="Stock M."/>
            <person name="Gislard M."/>
            <person name="Lluch J."/>
            <person name="Milhes M."/>
            <person name="Lampietro C."/>
            <person name="Lopez Roques C."/>
            <person name="Donnadieu C."/>
            <person name="Du K."/>
            <person name="Schartl M."/>
            <person name="Guiguen Y."/>
        </authorList>
    </citation>
    <scope>NUCLEOTIDE SEQUENCE [LARGE SCALE GENOMIC DNA]</scope>
    <source>
        <strain evidence="17">Hh-F2</strain>
        <tissue evidence="17">Blood</tissue>
    </source>
</reference>
<dbReference type="InterPro" id="IPR036915">
    <property type="entry name" value="Cyclin-like_sf"/>
</dbReference>
<gene>
    <name evidence="17" type="ORF">HHUSO_G33688</name>
</gene>
<evidence type="ECO:0000256" key="15">
    <source>
        <dbReference type="SAM" id="MobiDB-lite"/>
    </source>
</evidence>
<keyword evidence="4" id="KW-0677">Repeat</keyword>
<feature type="region of interest" description="Disordered" evidence="15">
    <location>
        <begin position="469"/>
        <end position="491"/>
    </location>
</feature>
<feature type="region of interest" description="Disordered" evidence="15">
    <location>
        <begin position="540"/>
        <end position="584"/>
    </location>
</feature>
<dbReference type="CDD" id="cd20555">
    <property type="entry name" value="CYCLIN_BRF2"/>
    <property type="match status" value="1"/>
</dbReference>
<keyword evidence="10" id="KW-0539">Nucleus</keyword>
<keyword evidence="5 14" id="KW-0863">Zinc-finger</keyword>
<dbReference type="Gene3D" id="2.20.25.10">
    <property type="match status" value="1"/>
</dbReference>
<evidence type="ECO:0000256" key="10">
    <source>
        <dbReference type="ARBA" id="ARBA00023242"/>
    </source>
</evidence>
<dbReference type="EMBL" id="JAHFZB010000044">
    <property type="protein sequence ID" value="KAK6468474.1"/>
    <property type="molecule type" value="Genomic_DNA"/>
</dbReference>
<evidence type="ECO:0000256" key="7">
    <source>
        <dbReference type="ARBA" id="ARBA00023015"/>
    </source>
</evidence>
<dbReference type="Proteomes" id="UP001369086">
    <property type="component" value="Unassembled WGS sequence"/>
</dbReference>
<evidence type="ECO:0000256" key="6">
    <source>
        <dbReference type="ARBA" id="ARBA00022833"/>
    </source>
</evidence>
<comment type="similarity">
    <text evidence="2">Belongs to the TFIIB family.</text>
</comment>
<evidence type="ECO:0000256" key="8">
    <source>
        <dbReference type="ARBA" id="ARBA00023159"/>
    </source>
</evidence>
<keyword evidence="8" id="KW-0010">Activator</keyword>
<evidence type="ECO:0000313" key="17">
    <source>
        <dbReference type="EMBL" id="KAK6468474.1"/>
    </source>
</evidence>
<evidence type="ECO:0000256" key="11">
    <source>
        <dbReference type="ARBA" id="ARBA00039848"/>
    </source>
</evidence>
<comment type="function">
    <text evidence="13">General activator of RNA polymerase III transcription. Factor exclusively required for RNA polymerase III transcription of genes with promoter elements upstream of the initiation sites. Contributes to the regulation of gene expression; functions as activator in the absence of oxidative stress. Down-regulates expression of target genes in response to oxidative stress. Overexpression protects cells against apoptosis in response to oxidative stress.</text>
</comment>
<keyword evidence="18" id="KW-1185">Reference proteome</keyword>
<sequence>MSSWVIGNQKSSILHEGKSRKLNAKSELNYEALVSKREVNNGVRFYTDELRGETENVEAPARALCLKMAAAQSCPECGSSNIIDDSHHSQAQLVCVDCGSVVSEGLLTTTLSEEQYHMTSHSNQYSRYSERSVLGKQLYRNQNRSESGAYSERTDKEPCRNQIRGLQRVSTLCHILRFPPGVEDSSRSLFERAYRHPAFLGVSLERKEVLAGCCVLLVGRQYSWPVTMGTISSLLQADPGLMAGVYLELVEKLGVEAPPTTITQLVRSHCSSFQLSTASVPDQFSECLSKLVDRASNLVELAGEAWIVTGRHPVPILTAAVYLSWLSLRPVAPRLATSLSRFCKMAGVPLPLPAHKRLAEIQDALCKLGKELPWLRGVKLDRKVVAKHAGDILKHRAVLLRRAMESQGGEEVEDSEQAPQRTLGAAEQAACVTAHSGASLSLVGSVTQCAGCEDKELEGAAAAALNTGGNEKGGSAQGSLSSPAGGSVVQCSSAEGSVKPAAMVPVKGTINSAQDLVETEGPGNCGTLPLPAGGKRRRPVFLPPCIVNPPKRRQRDKEESRGREVTGDEEISDSEIEQYIRTPDEMRQFAETQSRLDECRAEVSRGT</sequence>
<proteinExistence type="inferred from homology"/>
<evidence type="ECO:0000256" key="13">
    <source>
        <dbReference type="ARBA" id="ARBA00045875"/>
    </source>
</evidence>
<comment type="caution">
    <text evidence="17">The sequence shown here is derived from an EMBL/GenBank/DDBJ whole genome shotgun (WGS) entry which is preliminary data.</text>
</comment>
<feature type="compositionally biased region" description="Polar residues" evidence="15">
    <location>
        <begin position="477"/>
        <end position="491"/>
    </location>
</feature>